<dbReference type="Proteomes" id="UP000241158">
    <property type="component" value="Unassembled WGS sequence"/>
</dbReference>
<sequence>MSSTSRRPVAPSRARRHFLGVIVAASARVAAMSTAAAAISALPAEAKPKDKHGDRGPRGGGNNCFLRGTSIRTPGGETRIEDLKIGDLVETVRGHAVPIKWIGRRTYRMTGQASHESVMPIRIARGAFDDKTPRRDLYLSPDHALLMDGVLIRVKELVNGMSVVRALPANAGTIDYFQIVLDKHEVIFAEGAPAESFLMRANNHENFTNFAEYERLYPAFAGTAMAPFAPFAGYEGGRDHLKALLRLGISRFVQVRDPVQTAYERVAARAGQLVS</sequence>
<proteinExistence type="predicted"/>
<feature type="domain" description="Hedgehog/Intein (Hint)" evidence="3">
    <location>
        <begin position="64"/>
        <end position="199"/>
    </location>
</feature>
<dbReference type="InterPro" id="IPR006311">
    <property type="entry name" value="TAT_signal"/>
</dbReference>
<feature type="chain" id="PRO_5015138959" description="Hedgehog/Intein (Hint) domain-containing protein" evidence="2">
    <location>
        <begin position="38"/>
        <end position="275"/>
    </location>
</feature>
<evidence type="ECO:0000256" key="1">
    <source>
        <dbReference type="SAM" id="MobiDB-lite"/>
    </source>
</evidence>
<dbReference type="SUPFAM" id="SSF51294">
    <property type="entry name" value="Hedgehog/intein (Hint) domain"/>
    <property type="match status" value="1"/>
</dbReference>
<keyword evidence="2" id="KW-0732">Signal</keyword>
<name>A0A2P7APP3_9HYPH</name>
<gene>
    <name evidence="4" type="ORF">CU100_21630</name>
</gene>
<feature type="compositionally biased region" description="Basic and acidic residues" evidence="1">
    <location>
        <begin position="46"/>
        <end position="57"/>
    </location>
</feature>
<dbReference type="RefSeq" id="WP_106718617.1">
    <property type="nucleotide sequence ID" value="NZ_JACHXT010000001.1"/>
</dbReference>
<feature type="signal peptide" evidence="2">
    <location>
        <begin position="1"/>
        <end position="37"/>
    </location>
</feature>
<dbReference type="OrthoDB" id="6305173at2"/>
<reference evidence="5" key="1">
    <citation type="submission" date="2017-11" db="EMBL/GenBank/DDBJ databases">
        <authorList>
            <person name="Kuznetsova I."/>
            <person name="Sazanova A."/>
            <person name="Chirak E."/>
            <person name="Safronova V."/>
            <person name="Willems A."/>
        </authorList>
    </citation>
    <scope>NUCLEOTIDE SEQUENCE [LARGE SCALE GENOMIC DNA]</scope>
    <source>
        <strain evidence="5">PEPV15</strain>
    </source>
</reference>
<feature type="region of interest" description="Disordered" evidence="1">
    <location>
        <begin position="46"/>
        <end position="70"/>
    </location>
</feature>
<organism evidence="4 5">
    <name type="scientific">Phyllobacterium endophyticum</name>
    <dbReference type="NCBI Taxonomy" id="1149773"/>
    <lineage>
        <taxon>Bacteria</taxon>
        <taxon>Pseudomonadati</taxon>
        <taxon>Pseudomonadota</taxon>
        <taxon>Alphaproteobacteria</taxon>
        <taxon>Hyphomicrobiales</taxon>
        <taxon>Phyllobacteriaceae</taxon>
        <taxon>Phyllobacterium</taxon>
    </lineage>
</organism>
<protein>
    <recommendedName>
        <fullName evidence="3">Hedgehog/Intein (Hint) domain-containing protein</fullName>
    </recommendedName>
</protein>
<dbReference type="EMBL" id="PGGN01000004">
    <property type="protein sequence ID" value="PSH56187.1"/>
    <property type="molecule type" value="Genomic_DNA"/>
</dbReference>
<dbReference type="Gene3D" id="2.170.16.10">
    <property type="entry name" value="Hedgehog/Intein (Hint) domain"/>
    <property type="match status" value="1"/>
</dbReference>
<keyword evidence="5" id="KW-1185">Reference proteome</keyword>
<dbReference type="PROSITE" id="PS51318">
    <property type="entry name" value="TAT"/>
    <property type="match status" value="1"/>
</dbReference>
<evidence type="ECO:0000259" key="3">
    <source>
        <dbReference type="Pfam" id="PF13403"/>
    </source>
</evidence>
<evidence type="ECO:0000313" key="4">
    <source>
        <dbReference type="EMBL" id="PSH56187.1"/>
    </source>
</evidence>
<comment type="caution">
    <text evidence="4">The sequence shown here is derived from an EMBL/GenBank/DDBJ whole genome shotgun (WGS) entry which is preliminary data.</text>
</comment>
<dbReference type="AlphaFoldDB" id="A0A2P7APP3"/>
<accession>A0A2P7APP3</accession>
<dbReference type="InterPro" id="IPR028992">
    <property type="entry name" value="Hedgehog/Intein_dom"/>
</dbReference>
<dbReference type="Pfam" id="PF13403">
    <property type="entry name" value="Hint_2"/>
    <property type="match status" value="1"/>
</dbReference>
<evidence type="ECO:0000313" key="5">
    <source>
        <dbReference type="Proteomes" id="UP000241158"/>
    </source>
</evidence>
<dbReference type="InterPro" id="IPR036844">
    <property type="entry name" value="Hint_dom_sf"/>
</dbReference>
<evidence type="ECO:0000256" key="2">
    <source>
        <dbReference type="SAM" id="SignalP"/>
    </source>
</evidence>